<sequence>HGDLVDITGLIGQYVHGNEPSHHIAYLYDYVGQPWKTQEMTRRLLHEMYAPTPEGIIGNEDCGQMSGWYILSSLGIYSVCPGSNEFALTTPLFEKAVVNLANRKTLTILANNPKKNVYITKVELNGQPIDVNFITYAQLMEGGELRFTLSDKPNMERGVSSEASPYSYTKDEVVSIPYVDKDLNLFMDKVTVAL</sequence>
<protein>
    <submittedName>
        <fullName evidence="2">Protein containing Glycosyl hydrolase 92 domain protein</fullName>
    </submittedName>
</protein>
<feature type="non-terminal residue" evidence="2">
    <location>
        <position position="194"/>
    </location>
</feature>
<dbReference type="SUPFAM" id="SSF48208">
    <property type="entry name" value="Six-hairpin glycosidases"/>
    <property type="match status" value="1"/>
</dbReference>
<dbReference type="GO" id="GO:0006516">
    <property type="term" value="P:glycoprotein catabolic process"/>
    <property type="evidence" value="ECO:0007669"/>
    <property type="project" value="TreeGrafter"/>
</dbReference>
<dbReference type="GO" id="GO:0000224">
    <property type="term" value="F:peptide-N4-(N-acetyl-beta-glucosaminyl)asparagine amidase activity"/>
    <property type="evidence" value="ECO:0007669"/>
    <property type="project" value="TreeGrafter"/>
</dbReference>
<name>K1S8Z7_9ZZZZ</name>
<organism evidence="2">
    <name type="scientific">human gut metagenome</name>
    <dbReference type="NCBI Taxonomy" id="408170"/>
    <lineage>
        <taxon>unclassified sequences</taxon>
        <taxon>metagenomes</taxon>
        <taxon>organismal metagenomes</taxon>
    </lineage>
</organism>
<dbReference type="InterPro" id="IPR008928">
    <property type="entry name" value="6-hairpin_glycosidase_sf"/>
</dbReference>
<dbReference type="GO" id="GO:0005975">
    <property type="term" value="P:carbohydrate metabolic process"/>
    <property type="evidence" value="ECO:0007669"/>
    <property type="project" value="InterPro"/>
</dbReference>
<dbReference type="InterPro" id="IPR012939">
    <property type="entry name" value="Glyco_hydro_92"/>
</dbReference>
<evidence type="ECO:0000259" key="1">
    <source>
        <dbReference type="Pfam" id="PF07971"/>
    </source>
</evidence>
<dbReference type="EMBL" id="AJWY01014377">
    <property type="protein sequence ID" value="EKC43936.1"/>
    <property type="molecule type" value="Genomic_DNA"/>
</dbReference>
<comment type="caution">
    <text evidence="2">The sequence shown here is derived from an EMBL/GenBank/DDBJ whole genome shotgun (WGS) entry which is preliminary data.</text>
</comment>
<dbReference type="PANTHER" id="PTHR12143">
    <property type="entry name" value="PEPTIDE N-GLYCANASE PNGASE -RELATED"/>
    <property type="match status" value="1"/>
</dbReference>
<dbReference type="AlphaFoldDB" id="K1S8Z7"/>
<dbReference type="GO" id="GO:0005829">
    <property type="term" value="C:cytosol"/>
    <property type="evidence" value="ECO:0007669"/>
    <property type="project" value="TreeGrafter"/>
</dbReference>
<feature type="non-terminal residue" evidence="2">
    <location>
        <position position="1"/>
    </location>
</feature>
<feature type="domain" description="Glycosyl hydrolase family 92" evidence="1">
    <location>
        <begin position="6"/>
        <end position="150"/>
    </location>
</feature>
<gene>
    <name evidence="2" type="ORF">LEA_20893</name>
</gene>
<dbReference type="Gene3D" id="3.30.2080.10">
    <property type="entry name" value="GH92 mannosidase domain"/>
    <property type="match status" value="1"/>
</dbReference>
<dbReference type="Gene3D" id="1.20.1610.10">
    <property type="entry name" value="alpha-1,2-mannosidases domains"/>
    <property type="match status" value="1"/>
</dbReference>
<dbReference type="FunFam" id="3.30.2080.10:FF:000001">
    <property type="entry name" value="Alpha-1,2-mannosidase subfamily"/>
    <property type="match status" value="1"/>
</dbReference>
<evidence type="ECO:0000313" key="2">
    <source>
        <dbReference type="EMBL" id="EKC43936.1"/>
    </source>
</evidence>
<keyword evidence="2" id="KW-0378">Hydrolase</keyword>
<dbReference type="InterPro" id="IPR050883">
    <property type="entry name" value="PNGase"/>
</dbReference>
<accession>K1S8Z7</accession>
<dbReference type="Pfam" id="PF07971">
    <property type="entry name" value="Glyco_hydro_92"/>
    <property type="match status" value="1"/>
</dbReference>
<reference evidence="2" key="1">
    <citation type="journal article" date="2013" name="Environ. Microbiol.">
        <title>Microbiota from the distal guts of lean and obese adolescents exhibit partial functional redundancy besides clear differences in community structure.</title>
        <authorList>
            <person name="Ferrer M."/>
            <person name="Ruiz A."/>
            <person name="Lanza F."/>
            <person name="Haange S.B."/>
            <person name="Oberbach A."/>
            <person name="Till H."/>
            <person name="Bargiela R."/>
            <person name="Campoy C."/>
            <person name="Segura M.T."/>
            <person name="Richter M."/>
            <person name="von Bergen M."/>
            <person name="Seifert J."/>
            <person name="Suarez A."/>
        </authorList>
    </citation>
    <scope>NUCLEOTIDE SEQUENCE</scope>
</reference>
<dbReference type="PANTHER" id="PTHR12143:SF39">
    <property type="entry name" value="SECRETED PROTEIN"/>
    <property type="match status" value="1"/>
</dbReference>
<proteinExistence type="predicted"/>